<gene>
    <name evidence="1" type="ORF">PAN0_008d3444</name>
</gene>
<organism evidence="1 2">
    <name type="scientific">Pseudozyma antarctica</name>
    <name type="common">Yeast</name>
    <name type="synonym">Candida antarctica</name>
    <dbReference type="NCBI Taxonomy" id="84753"/>
    <lineage>
        <taxon>Eukaryota</taxon>
        <taxon>Fungi</taxon>
        <taxon>Dikarya</taxon>
        <taxon>Basidiomycota</taxon>
        <taxon>Ustilaginomycotina</taxon>
        <taxon>Ustilaginomycetes</taxon>
        <taxon>Ustilaginales</taxon>
        <taxon>Ustilaginaceae</taxon>
        <taxon>Moesziomyces</taxon>
    </lineage>
</organism>
<dbReference type="OrthoDB" id="10579284at2759"/>
<proteinExistence type="predicted"/>
<protein>
    <submittedName>
        <fullName evidence="1">Uncharacterized protein</fullName>
    </submittedName>
</protein>
<dbReference type="AlphaFoldDB" id="A0A081CEY1"/>
<evidence type="ECO:0000313" key="1">
    <source>
        <dbReference type="EMBL" id="GAK65227.1"/>
    </source>
</evidence>
<dbReference type="EMBL" id="DF830075">
    <property type="protein sequence ID" value="GAK65227.1"/>
    <property type="molecule type" value="Genomic_DNA"/>
</dbReference>
<name>A0A081CEY1_PSEA2</name>
<sequence>MQLRTPAAPSDDAEAAQAFSEIGASDARRGASLTSPRNLASNRRLSFSLVKITFFPRTDILLTASTCEAALHHGRAPGSCPRPGGMRMVSGNPLKSLSNSDLQQHQRLKFQHREKQALNSKLWQEFGGAFRSHFDFGNAAAPRR</sequence>
<reference evidence="2" key="1">
    <citation type="journal article" date="2014" name="Genome Announc.">
        <title>Draft Genome Sequence of the Yeast Pseudozyma antarctica Type Strain JCM10317, a Producer of the Glycolipid Biosurfactants, Mannosylerythritol Lipids.</title>
        <authorList>
            <person name="Saika A."/>
            <person name="Koike H."/>
            <person name="Hori T."/>
            <person name="Fukuoka T."/>
            <person name="Sato S."/>
            <person name="Habe H."/>
            <person name="Kitamoto D."/>
            <person name="Morita T."/>
        </authorList>
    </citation>
    <scope>NUCLEOTIDE SEQUENCE [LARGE SCALE GENOMIC DNA]</scope>
    <source>
        <strain evidence="2">JCM 10317</strain>
    </source>
</reference>
<dbReference type="RefSeq" id="XP_014656431.1">
    <property type="nucleotide sequence ID" value="XM_014800945.1"/>
</dbReference>
<keyword evidence="2" id="KW-1185">Reference proteome</keyword>
<dbReference type="GeneID" id="26304378"/>
<dbReference type="Proteomes" id="UP000053758">
    <property type="component" value="Unassembled WGS sequence"/>
</dbReference>
<accession>A0A081CEY1</accession>
<evidence type="ECO:0000313" key="2">
    <source>
        <dbReference type="Proteomes" id="UP000053758"/>
    </source>
</evidence>
<dbReference type="HOGENOM" id="CLU_1796216_0_0_1"/>